<evidence type="ECO:0000256" key="1">
    <source>
        <dbReference type="SAM" id="SignalP"/>
    </source>
</evidence>
<feature type="domain" description="DUF6089" evidence="2">
    <location>
        <begin position="12"/>
        <end position="200"/>
    </location>
</feature>
<dbReference type="Pfam" id="PF19573">
    <property type="entry name" value="DUF6089"/>
    <property type="match status" value="1"/>
</dbReference>
<dbReference type="RefSeq" id="WP_008511438.1">
    <property type="nucleotide sequence ID" value="NZ_CM001403.1"/>
</dbReference>
<evidence type="ECO:0000313" key="4">
    <source>
        <dbReference type="Proteomes" id="UP000002774"/>
    </source>
</evidence>
<feature type="signal peptide" evidence="1">
    <location>
        <begin position="1"/>
        <end position="21"/>
    </location>
</feature>
<accession>H1Y9E1</accession>
<dbReference type="Gene3D" id="2.40.160.20">
    <property type="match status" value="1"/>
</dbReference>
<dbReference type="HOGENOM" id="CLU_071588_0_0_10"/>
<gene>
    <name evidence="3" type="ORF">Mucpa_5880</name>
</gene>
<evidence type="ECO:0000259" key="2">
    <source>
        <dbReference type="Pfam" id="PF19573"/>
    </source>
</evidence>
<keyword evidence="1" id="KW-0732">Signal</keyword>
<evidence type="ECO:0000313" key="3">
    <source>
        <dbReference type="EMBL" id="EHQ29946.1"/>
    </source>
</evidence>
<dbReference type="InterPro" id="IPR045743">
    <property type="entry name" value="DUF6089"/>
</dbReference>
<reference evidence="3" key="1">
    <citation type="submission" date="2011-09" db="EMBL/GenBank/DDBJ databases">
        <title>The permanent draft genome of Mucilaginibacter paludis DSM 18603.</title>
        <authorList>
            <consortium name="US DOE Joint Genome Institute (JGI-PGF)"/>
            <person name="Lucas S."/>
            <person name="Han J."/>
            <person name="Lapidus A."/>
            <person name="Bruce D."/>
            <person name="Goodwin L."/>
            <person name="Pitluck S."/>
            <person name="Peters L."/>
            <person name="Kyrpides N."/>
            <person name="Mavromatis K."/>
            <person name="Ivanova N."/>
            <person name="Mikhailova N."/>
            <person name="Held B."/>
            <person name="Detter J.C."/>
            <person name="Tapia R."/>
            <person name="Han C."/>
            <person name="Land M."/>
            <person name="Hauser L."/>
            <person name="Markowitz V."/>
            <person name="Cheng J.-F."/>
            <person name="Hugenholtz P."/>
            <person name="Woyke T."/>
            <person name="Wu D."/>
            <person name="Tindall B."/>
            <person name="Brambilla E."/>
            <person name="Klenk H.-P."/>
            <person name="Eisen J.A."/>
        </authorList>
    </citation>
    <scope>NUCLEOTIDE SEQUENCE [LARGE SCALE GENOMIC DNA]</scope>
    <source>
        <strain evidence="3">DSM 18603</strain>
    </source>
</reference>
<dbReference type="Proteomes" id="UP000002774">
    <property type="component" value="Chromosome"/>
</dbReference>
<protein>
    <recommendedName>
        <fullName evidence="2">DUF6089 domain-containing protein</fullName>
    </recommendedName>
</protein>
<dbReference type="InterPro" id="IPR011250">
    <property type="entry name" value="OMP/PagP_B-barrel"/>
</dbReference>
<organism evidence="3 4">
    <name type="scientific">Mucilaginibacter paludis DSM 18603</name>
    <dbReference type="NCBI Taxonomy" id="714943"/>
    <lineage>
        <taxon>Bacteria</taxon>
        <taxon>Pseudomonadati</taxon>
        <taxon>Bacteroidota</taxon>
        <taxon>Sphingobacteriia</taxon>
        <taxon>Sphingobacteriales</taxon>
        <taxon>Sphingobacteriaceae</taxon>
        <taxon>Mucilaginibacter</taxon>
    </lineage>
</organism>
<dbReference type="AlphaFoldDB" id="H1Y9E1"/>
<dbReference type="SUPFAM" id="SSF56925">
    <property type="entry name" value="OMPA-like"/>
    <property type="match status" value="1"/>
</dbReference>
<feature type="chain" id="PRO_5003558874" description="DUF6089 domain-containing protein" evidence="1">
    <location>
        <begin position="22"/>
        <end position="265"/>
    </location>
</feature>
<dbReference type="OrthoDB" id="654178at2"/>
<keyword evidence="4" id="KW-1185">Reference proteome</keyword>
<dbReference type="eggNOG" id="COG3637">
    <property type="taxonomic scope" value="Bacteria"/>
</dbReference>
<proteinExistence type="predicted"/>
<dbReference type="STRING" id="714943.Mucpa_5880"/>
<sequence>MPKFILILCAALILFTFPLRAQTWEVGGSAGAAGYIGDFNPANPLKFTDPAYGVFIKRNFNQFLSVKINYTHATISGADSTSSNQQLRDRNLSFSSTLTELSLMGELNFLPYIPQIGRNKFTPFIFLGIGTVKYNPVATYQGEDYELRPLMTEGQTKPYSQSALAIPYGAGIKYNFAGQWNLIVDLGYRTTNTGYLDDVNGLYADKSSLPNNLSRTLSDRSGENSGVYIGSAGSQRGNLRGADTYMFLGFSISYTFLTRKCYTFN</sequence>
<dbReference type="EMBL" id="CM001403">
    <property type="protein sequence ID" value="EHQ29946.1"/>
    <property type="molecule type" value="Genomic_DNA"/>
</dbReference>
<name>H1Y9E1_9SPHI</name>